<sequence length="352" mass="37590">MKKRIMLMMIAVLLISAAPMMTSEADAASGATPDQIAEYALKFKGVPYQWGGTTPSGFDCSGYIRYVYGNFGISLPRTSAEQFNVGTAVSKSNLKKGDLVFFANTYKPGISHTGIYIGNGNVISAESQGISISNINTNPYWAPKYAGAKRLSSVKEAVTTVSKPAPAPAPAPAPKPDLPKGQYYDVSKSFWAYAPITELSMKNIITGYDHSEFKPNNSVTRAEAATMIAKSLGIAPVAGTSFNDVSSKHWAAGYINAVYKKGIIDGRGNGNYAPDAKITRAEISALLTKAYAMKASNTSVSFTDISGHWAESSIIKVASSNLAKGYDDGSFKPNANATRAEFAQFIYNSINQ</sequence>
<feature type="domain" description="SLH" evidence="6">
    <location>
        <begin position="302"/>
        <end position="352"/>
    </location>
</feature>
<dbReference type="InterPro" id="IPR038765">
    <property type="entry name" value="Papain-like_cys_pep_sf"/>
</dbReference>
<comment type="caution">
    <text evidence="8">The sequence shown here is derived from an EMBL/GenBank/DDBJ whole genome shotgun (WGS) entry which is preliminary data.</text>
</comment>
<evidence type="ECO:0000256" key="3">
    <source>
        <dbReference type="ARBA" id="ARBA00022801"/>
    </source>
</evidence>
<dbReference type="PANTHER" id="PTHR47053:SF1">
    <property type="entry name" value="MUREIN DD-ENDOPEPTIDASE MEPH-RELATED"/>
    <property type="match status" value="1"/>
</dbReference>
<feature type="domain" description="SLH" evidence="6">
    <location>
        <begin position="238"/>
        <end position="301"/>
    </location>
</feature>
<organism evidence="8 9">
    <name type="scientific">Planomicrobium okeanokoites</name>
    <name type="common">Planococcus okeanokoites</name>
    <name type="synonym">Flavobacterium okeanokoites</name>
    <dbReference type="NCBI Taxonomy" id="244"/>
    <lineage>
        <taxon>Bacteria</taxon>
        <taxon>Bacillati</taxon>
        <taxon>Bacillota</taxon>
        <taxon>Bacilli</taxon>
        <taxon>Bacillales</taxon>
        <taxon>Caryophanaceae</taxon>
        <taxon>Planomicrobium</taxon>
    </lineage>
</organism>
<dbReference type="Pfam" id="PF00395">
    <property type="entry name" value="SLH"/>
    <property type="match status" value="3"/>
</dbReference>
<evidence type="ECO:0000259" key="7">
    <source>
        <dbReference type="PROSITE" id="PS51935"/>
    </source>
</evidence>
<dbReference type="EMBL" id="JBHRUJ010000020">
    <property type="protein sequence ID" value="MFC3212629.1"/>
    <property type="molecule type" value="Genomic_DNA"/>
</dbReference>
<reference evidence="9" key="1">
    <citation type="journal article" date="2019" name="Int. J. Syst. Evol. Microbiol.">
        <title>The Global Catalogue of Microorganisms (GCM) 10K type strain sequencing project: providing services to taxonomists for standard genome sequencing and annotation.</title>
        <authorList>
            <consortium name="The Broad Institute Genomics Platform"/>
            <consortium name="The Broad Institute Genome Sequencing Center for Infectious Disease"/>
            <person name="Wu L."/>
            <person name="Ma J."/>
        </authorList>
    </citation>
    <scope>NUCLEOTIDE SEQUENCE [LARGE SCALE GENOMIC DNA]</scope>
    <source>
        <strain evidence="9">CCM 320</strain>
    </source>
</reference>
<evidence type="ECO:0000256" key="2">
    <source>
        <dbReference type="ARBA" id="ARBA00022670"/>
    </source>
</evidence>
<evidence type="ECO:0000259" key="6">
    <source>
        <dbReference type="PROSITE" id="PS51272"/>
    </source>
</evidence>
<keyword evidence="5" id="KW-0732">Signal</keyword>
<evidence type="ECO:0000313" key="9">
    <source>
        <dbReference type="Proteomes" id="UP001595625"/>
    </source>
</evidence>
<dbReference type="Proteomes" id="UP001595625">
    <property type="component" value="Unassembled WGS sequence"/>
</dbReference>
<keyword evidence="9" id="KW-1185">Reference proteome</keyword>
<evidence type="ECO:0000256" key="5">
    <source>
        <dbReference type="SAM" id="SignalP"/>
    </source>
</evidence>
<gene>
    <name evidence="8" type="ORF">ACFOEJ_16265</name>
</gene>
<feature type="signal peptide" evidence="5">
    <location>
        <begin position="1"/>
        <end position="27"/>
    </location>
</feature>
<keyword evidence="2" id="KW-0645">Protease</keyword>
<dbReference type="PROSITE" id="PS51272">
    <property type="entry name" value="SLH"/>
    <property type="match status" value="3"/>
</dbReference>
<dbReference type="Gene3D" id="3.90.1720.10">
    <property type="entry name" value="endopeptidase domain like (from Nostoc punctiforme)"/>
    <property type="match status" value="1"/>
</dbReference>
<dbReference type="InterPro" id="IPR001119">
    <property type="entry name" value="SLH_dom"/>
</dbReference>
<dbReference type="SUPFAM" id="SSF54001">
    <property type="entry name" value="Cysteine proteinases"/>
    <property type="match status" value="1"/>
</dbReference>
<name>A0ABV7KTM5_PLAOK</name>
<feature type="domain" description="NlpC/P60" evidence="7">
    <location>
        <begin position="30"/>
        <end position="152"/>
    </location>
</feature>
<dbReference type="PROSITE" id="PS51935">
    <property type="entry name" value="NLPC_P60"/>
    <property type="match status" value="1"/>
</dbReference>
<keyword evidence="3" id="KW-0378">Hydrolase</keyword>
<proteinExistence type="inferred from homology"/>
<evidence type="ECO:0000313" key="8">
    <source>
        <dbReference type="EMBL" id="MFC3212629.1"/>
    </source>
</evidence>
<feature type="domain" description="SLH" evidence="6">
    <location>
        <begin position="179"/>
        <end position="237"/>
    </location>
</feature>
<dbReference type="InterPro" id="IPR000064">
    <property type="entry name" value="NLP_P60_dom"/>
</dbReference>
<accession>A0ABV7KTM5</accession>
<feature type="chain" id="PRO_5047341931" evidence="5">
    <location>
        <begin position="28"/>
        <end position="352"/>
    </location>
</feature>
<protein>
    <submittedName>
        <fullName evidence="8">S-layer homology domain-containing protein</fullName>
    </submittedName>
</protein>
<evidence type="ECO:0000256" key="4">
    <source>
        <dbReference type="ARBA" id="ARBA00022807"/>
    </source>
</evidence>
<dbReference type="InterPro" id="IPR051202">
    <property type="entry name" value="Peptidase_C40"/>
</dbReference>
<dbReference type="RefSeq" id="WP_240633634.1">
    <property type="nucleotide sequence ID" value="NZ_CANMQG010000001.1"/>
</dbReference>
<comment type="similarity">
    <text evidence="1">Belongs to the peptidase C40 family.</text>
</comment>
<dbReference type="PANTHER" id="PTHR47053">
    <property type="entry name" value="MUREIN DD-ENDOPEPTIDASE MEPH-RELATED"/>
    <property type="match status" value="1"/>
</dbReference>
<keyword evidence="4" id="KW-0788">Thiol protease</keyword>
<dbReference type="Pfam" id="PF00877">
    <property type="entry name" value="NLPC_P60"/>
    <property type="match status" value="1"/>
</dbReference>
<evidence type="ECO:0000256" key="1">
    <source>
        <dbReference type="ARBA" id="ARBA00007074"/>
    </source>
</evidence>